<reference evidence="8 9" key="1">
    <citation type="submission" date="2018-03" db="EMBL/GenBank/DDBJ databases">
        <title>Genomes of Pezizomycetes fungi and the evolution of truffles.</title>
        <authorList>
            <person name="Murat C."/>
            <person name="Payen T."/>
            <person name="Noel B."/>
            <person name="Kuo A."/>
            <person name="Martin F.M."/>
        </authorList>
    </citation>
    <scope>NUCLEOTIDE SEQUENCE [LARGE SCALE GENOMIC DNA]</scope>
    <source>
        <strain evidence="8">091103-1</strain>
    </source>
</reference>
<evidence type="ECO:0000256" key="3">
    <source>
        <dbReference type="ARBA" id="ARBA00022989"/>
    </source>
</evidence>
<evidence type="ECO:0000256" key="4">
    <source>
        <dbReference type="ARBA" id="ARBA00023136"/>
    </source>
</evidence>
<dbReference type="EMBL" id="PYWC01000063">
    <property type="protein sequence ID" value="PWW74261.1"/>
    <property type="molecule type" value="Genomic_DNA"/>
</dbReference>
<evidence type="ECO:0000313" key="9">
    <source>
        <dbReference type="Proteomes" id="UP000246991"/>
    </source>
</evidence>
<evidence type="ECO:0000256" key="1">
    <source>
        <dbReference type="ARBA" id="ARBA00004141"/>
    </source>
</evidence>
<dbReference type="GO" id="GO:0016020">
    <property type="term" value="C:membrane"/>
    <property type="evidence" value="ECO:0007669"/>
    <property type="project" value="UniProtKB-SubCell"/>
</dbReference>
<dbReference type="InterPro" id="IPR049326">
    <property type="entry name" value="Rhodopsin_dom_fungi"/>
</dbReference>
<evidence type="ECO:0000256" key="5">
    <source>
        <dbReference type="ARBA" id="ARBA00038359"/>
    </source>
</evidence>
<dbReference type="PANTHER" id="PTHR33048:SF129">
    <property type="entry name" value="INTEGRAL MEMBRANE PROTEIN-RELATED"/>
    <property type="match status" value="1"/>
</dbReference>
<comment type="similarity">
    <text evidence="5">Belongs to the SAT4 family.</text>
</comment>
<dbReference type="OrthoDB" id="5429740at2759"/>
<name>A0A317SM39_9PEZI</name>
<keyword evidence="2 6" id="KW-0812">Transmembrane</keyword>
<keyword evidence="3 6" id="KW-1133">Transmembrane helix</keyword>
<dbReference type="AlphaFoldDB" id="A0A317SM39"/>
<keyword evidence="4 6" id="KW-0472">Membrane</keyword>
<comment type="caution">
    <text evidence="8">The sequence shown here is derived from an EMBL/GenBank/DDBJ whole genome shotgun (WGS) entry which is preliminary data.</text>
</comment>
<keyword evidence="9" id="KW-1185">Reference proteome</keyword>
<dbReference type="InterPro" id="IPR052337">
    <property type="entry name" value="SAT4-like"/>
</dbReference>
<gene>
    <name evidence="8" type="ORF">C7212DRAFT_365278</name>
</gene>
<evidence type="ECO:0000313" key="8">
    <source>
        <dbReference type="EMBL" id="PWW74261.1"/>
    </source>
</evidence>
<feature type="transmembrane region" description="Helical" evidence="6">
    <location>
        <begin position="55"/>
        <end position="76"/>
    </location>
</feature>
<proteinExistence type="inferred from homology"/>
<feature type="transmembrane region" description="Helical" evidence="6">
    <location>
        <begin position="236"/>
        <end position="259"/>
    </location>
</feature>
<protein>
    <recommendedName>
        <fullName evidence="7">Rhodopsin domain-containing protein</fullName>
    </recommendedName>
</protein>
<dbReference type="PANTHER" id="PTHR33048">
    <property type="entry name" value="PTH11-LIKE INTEGRAL MEMBRANE PROTEIN (AFU_ORTHOLOGUE AFUA_5G11245)"/>
    <property type="match status" value="1"/>
</dbReference>
<accession>A0A317SM39</accession>
<feature type="transmembrane region" description="Helical" evidence="6">
    <location>
        <begin position="301"/>
        <end position="320"/>
    </location>
</feature>
<dbReference type="STRING" id="42249.A0A317SM39"/>
<evidence type="ECO:0000256" key="2">
    <source>
        <dbReference type="ARBA" id="ARBA00022692"/>
    </source>
</evidence>
<evidence type="ECO:0000256" key="6">
    <source>
        <dbReference type="SAM" id="Phobius"/>
    </source>
</evidence>
<dbReference type="Pfam" id="PF20684">
    <property type="entry name" value="Fung_rhodopsin"/>
    <property type="match status" value="1"/>
</dbReference>
<comment type="subcellular location">
    <subcellularLocation>
        <location evidence="1">Membrane</location>
        <topology evidence="1">Multi-pass membrane protein</topology>
    </subcellularLocation>
</comment>
<dbReference type="Proteomes" id="UP000246991">
    <property type="component" value="Unassembled WGS sequence"/>
</dbReference>
<organism evidence="8 9">
    <name type="scientific">Tuber magnatum</name>
    <name type="common">white Piedmont truffle</name>
    <dbReference type="NCBI Taxonomy" id="42249"/>
    <lineage>
        <taxon>Eukaryota</taxon>
        <taxon>Fungi</taxon>
        <taxon>Dikarya</taxon>
        <taxon>Ascomycota</taxon>
        <taxon>Pezizomycotina</taxon>
        <taxon>Pezizomycetes</taxon>
        <taxon>Pezizales</taxon>
        <taxon>Tuberaceae</taxon>
        <taxon>Tuber</taxon>
    </lineage>
</organism>
<feature type="domain" description="Rhodopsin" evidence="7">
    <location>
        <begin position="73"/>
        <end position="321"/>
    </location>
</feature>
<sequence>MTGSDGIPDYLKIPAVRDAITHIAEVNHLSGYEKGWMPKGHTDPNAVAEHKGHSLFISNLALTAFAIVIVSGRIYARAFVAGGLGGDDYAMVGAAVRYSGRGREKLSGLVLMVRRGIIDCFDVFDGDDVLRQAGIGKHLLDLELDEILDLLKISYAMPIVHTLGLYPIKMSLLLFYRRLFGPNLPLQRVVRLFMIFETIHTFGSCIGFTFMCTPIHSWWNIFRRAEDCPTLRETMAIYVGVRAVSVLTDILVVLLPMKLVWDLKASVKEKIGLATVFGLGVMLLLSLDIPRNIVPVSLLGWAEQCLGMITASIPALTALISNFGTSYALSGPGMSNHAAQDIDLLAYAYDPDGVNVVYTTVYAGNPPRCRGRTTGFSDDNLVEEGGGRWLEPNTISKTTTVEVKVALR</sequence>
<feature type="transmembrane region" description="Helical" evidence="6">
    <location>
        <begin position="155"/>
        <end position="177"/>
    </location>
</feature>
<feature type="transmembrane region" description="Helical" evidence="6">
    <location>
        <begin position="271"/>
        <end position="289"/>
    </location>
</feature>
<evidence type="ECO:0000259" key="7">
    <source>
        <dbReference type="Pfam" id="PF20684"/>
    </source>
</evidence>
<feature type="transmembrane region" description="Helical" evidence="6">
    <location>
        <begin position="189"/>
        <end position="216"/>
    </location>
</feature>